<dbReference type="Proteomes" id="UP000191448">
    <property type="component" value="Unassembled WGS sequence"/>
</dbReference>
<dbReference type="CDD" id="cd03116">
    <property type="entry name" value="MobB"/>
    <property type="match status" value="1"/>
</dbReference>
<protein>
    <submittedName>
        <fullName evidence="2">Molybdopterin-guanine dinucleotide biosynthesis adapter protein</fullName>
    </submittedName>
</protein>
<dbReference type="SUPFAM" id="SSF52540">
    <property type="entry name" value="P-loop containing nucleoside triphosphate hydrolases"/>
    <property type="match status" value="1"/>
</dbReference>
<dbReference type="InterPro" id="IPR004435">
    <property type="entry name" value="MobB_dom"/>
</dbReference>
<dbReference type="Gene3D" id="3.40.50.300">
    <property type="entry name" value="P-loop containing nucleotide triphosphate hydrolases"/>
    <property type="match status" value="1"/>
</dbReference>
<dbReference type="InterPro" id="IPR027417">
    <property type="entry name" value="P-loop_NTPase"/>
</dbReference>
<dbReference type="InterPro" id="IPR052539">
    <property type="entry name" value="MGD_biosynthesis_adapter"/>
</dbReference>
<feature type="domain" description="Molybdopterin-guanine dinucleotide biosynthesis protein B (MobB)" evidence="1">
    <location>
        <begin position="4"/>
        <end position="132"/>
    </location>
</feature>
<dbReference type="NCBIfam" id="TIGR00176">
    <property type="entry name" value="mobB"/>
    <property type="match status" value="1"/>
</dbReference>
<dbReference type="EMBL" id="LTAY01000022">
    <property type="protein sequence ID" value="OPX49588.1"/>
    <property type="molecule type" value="Genomic_DNA"/>
</dbReference>
<dbReference type="GO" id="GO:0005525">
    <property type="term" value="F:GTP binding"/>
    <property type="evidence" value="ECO:0007669"/>
    <property type="project" value="InterPro"/>
</dbReference>
<sequence length="163" mass="18344">MANVINVVGECSNVGKTTLIVGIIKELKSRGFSVGTIKHHSHKLDLDKKGKDTYKHREAGAEEVCITSEGRTAIFIERELNLEEVISLFKHKDFIIVEGYKNSNLKKIEVYNSKLSTKIITKKENLICVASDIELNIDNIKVIDRNDYKKLADIIIAFKEGVV</sequence>
<dbReference type="AlphaFoldDB" id="A0A1V4SY10"/>
<organism evidence="2 3">
    <name type="scientific">Clostridium thermobutyricum DSM 4928</name>
    <dbReference type="NCBI Taxonomy" id="1121339"/>
    <lineage>
        <taxon>Bacteria</taxon>
        <taxon>Bacillati</taxon>
        <taxon>Bacillota</taxon>
        <taxon>Clostridia</taxon>
        <taxon>Eubacteriales</taxon>
        <taxon>Clostridiaceae</taxon>
        <taxon>Clostridium</taxon>
    </lineage>
</organism>
<gene>
    <name evidence="2" type="primary">mobB</name>
    <name evidence="2" type="ORF">CLTHE_05630</name>
</gene>
<accession>A0A1V4SY10</accession>
<dbReference type="GO" id="GO:0006777">
    <property type="term" value="P:Mo-molybdopterin cofactor biosynthetic process"/>
    <property type="evidence" value="ECO:0007669"/>
    <property type="project" value="InterPro"/>
</dbReference>
<dbReference type="OrthoDB" id="9786803at2"/>
<dbReference type="PANTHER" id="PTHR40072">
    <property type="entry name" value="MOLYBDOPTERIN-GUANINE DINUCLEOTIDE BIOSYNTHESIS ADAPTER PROTEIN-RELATED"/>
    <property type="match status" value="1"/>
</dbReference>
<name>A0A1V4SY10_9CLOT</name>
<comment type="caution">
    <text evidence="2">The sequence shown here is derived from an EMBL/GenBank/DDBJ whole genome shotgun (WGS) entry which is preliminary data.</text>
</comment>
<proteinExistence type="predicted"/>
<evidence type="ECO:0000259" key="1">
    <source>
        <dbReference type="Pfam" id="PF03205"/>
    </source>
</evidence>
<dbReference type="RefSeq" id="WP_080021907.1">
    <property type="nucleotide sequence ID" value="NZ_LTAY01000022.1"/>
</dbReference>
<dbReference type="Pfam" id="PF03205">
    <property type="entry name" value="MobB"/>
    <property type="match status" value="1"/>
</dbReference>
<evidence type="ECO:0000313" key="2">
    <source>
        <dbReference type="EMBL" id="OPX49588.1"/>
    </source>
</evidence>
<dbReference type="PANTHER" id="PTHR40072:SF1">
    <property type="entry name" value="MOLYBDOPTERIN-GUANINE DINUCLEOTIDE BIOSYNTHESIS ADAPTER PROTEIN"/>
    <property type="match status" value="1"/>
</dbReference>
<evidence type="ECO:0000313" key="3">
    <source>
        <dbReference type="Proteomes" id="UP000191448"/>
    </source>
</evidence>
<reference evidence="2 3" key="1">
    <citation type="submission" date="2016-02" db="EMBL/GenBank/DDBJ databases">
        <title>Genome sequence of Clostridium thermobutyricum DSM 4928.</title>
        <authorList>
            <person name="Poehlein A."/>
            <person name="Daniel R."/>
        </authorList>
    </citation>
    <scope>NUCLEOTIDE SEQUENCE [LARGE SCALE GENOMIC DNA]</scope>
    <source>
        <strain evidence="2 3">DSM 4928</strain>
    </source>
</reference>